<sequence>MVAGGFLPFGVEKRELDGQAGEGVVACRARLRETGGGRWPPRGRKAIVLLACELPPLLLLAAAVSASAYASDAVVAVAATATAATCCRRSTPCIPWWKGEAQTSPPAALGRGGSKQRGSLTTVRLYSV</sequence>
<evidence type="ECO:0000313" key="1">
    <source>
        <dbReference type="EMBL" id="KAF2146265.1"/>
    </source>
</evidence>
<accession>A0A6A6BSK3</accession>
<dbReference type="AlphaFoldDB" id="A0A6A6BSK3"/>
<reference evidence="1" key="1">
    <citation type="journal article" date="2020" name="Stud. Mycol.">
        <title>101 Dothideomycetes genomes: a test case for predicting lifestyles and emergence of pathogens.</title>
        <authorList>
            <person name="Haridas S."/>
            <person name="Albert R."/>
            <person name="Binder M."/>
            <person name="Bloem J."/>
            <person name="Labutti K."/>
            <person name="Salamov A."/>
            <person name="Andreopoulos B."/>
            <person name="Baker S."/>
            <person name="Barry K."/>
            <person name="Bills G."/>
            <person name="Bluhm B."/>
            <person name="Cannon C."/>
            <person name="Castanera R."/>
            <person name="Culley D."/>
            <person name="Daum C."/>
            <person name="Ezra D."/>
            <person name="Gonzalez J."/>
            <person name="Henrissat B."/>
            <person name="Kuo A."/>
            <person name="Liang C."/>
            <person name="Lipzen A."/>
            <person name="Lutzoni F."/>
            <person name="Magnuson J."/>
            <person name="Mondo S."/>
            <person name="Nolan M."/>
            <person name="Ohm R."/>
            <person name="Pangilinan J."/>
            <person name="Park H.-J."/>
            <person name="Ramirez L."/>
            <person name="Alfaro M."/>
            <person name="Sun H."/>
            <person name="Tritt A."/>
            <person name="Yoshinaga Y."/>
            <person name="Zwiers L.-H."/>
            <person name="Turgeon B."/>
            <person name="Goodwin S."/>
            <person name="Spatafora J."/>
            <person name="Crous P."/>
            <person name="Grigoriev I."/>
        </authorList>
    </citation>
    <scope>NUCLEOTIDE SEQUENCE</scope>
    <source>
        <strain evidence="1">CBS 121167</strain>
    </source>
</reference>
<dbReference type="GeneID" id="54297286"/>
<protein>
    <submittedName>
        <fullName evidence="1">Uncharacterized protein</fullName>
    </submittedName>
</protein>
<gene>
    <name evidence="1" type="ORF">K452DRAFT_283540</name>
</gene>
<dbReference type="RefSeq" id="XP_033401974.1">
    <property type="nucleotide sequence ID" value="XM_033539790.1"/>
</dbReference>
<keyword evidence="2" id="KW-1185">Reference proteome</keyword>
<dbReference type="EMBL" id="ML995476">
    <property type="protein sequence ID" value="KAF2146265.1"/>
    <property type="molecule type" value="Genomic_DNA"/>
</dbReference>
<name>A0A6A6BSK3_9PEZI</name>
<dbReference type="Proteomes" id="UP000799438">
    <property type="component" value="Unassembled WGS sequence"/>
</dbReference>
<organism evidence="1 2">
    <name type="scientific">Aplosporella prunicola CBS 121167</name>
    <dbReference type="NCBI Taxonomy" id="1176127"/>
    <lineage>
        <taxon>Eukaryota</taxon>
        <taxon>Fungi</taxon>
        <taxon>Dikarya</taxon>
        <taxon>Ascomycota</taxon>
        <taxon>Pezizomycotina</taxon>
        <taxon>Dothideomycetes</taxon>
        <taxon>Dothideomycetes incertae sedis</taxon>
        <taxon>Botryosphaeriales</taxon>
        <taxon>Aplosporellaceae</taxon>
        <taxon>Aplosporella</taxon>
    </lineage>
</organism>
<evidence type="ECO:0000313" key="2">
    <source>
        <dbReference type="Proteomes" id="UP000799438"/>
    </source>
</evidence>
<proteinExistence type="predicted"/>